<protein>
    <recommendedName>
        <fullName evidence="2">DUF559 domain-containing protein</fullName>
    </recommendedName>
</protein>
<dbReference type="SUPFAM" id="SSF52980">
    <property type="entry name" value="Restriction endonuclease-like"/>
    <property type="match status" value="1"/>
</dbReference>
<comment type="caution">
    <text evidence="1">The sequence shown here is derived from an EMBL/GenBank/DDBJ whole genome shotgun (WGS) entry which is preliminary data.</text>
</comment>
<gene>
    <name evidence="1" type="ORF">LCGC14_2625110</name>
</gene>
<evidence type="ECO:0008006" key="2">
    <source>
        <dbReference type="Google" id="ProtNLM"/>
    </source>
</evidence>
<dbReference type="AlphaFoldDB" id="A0A0F9CUE2"/>
<accession>A0A0F9CUE2</accession>
<reference evidence="1" key="1">
    <citation type="journal article" date="2015" name="Nature">
        <title>Complex archaea that bridge the gap between prokaryotes and eukaryotes.</title>
        <authorList>
            <person name="Spang A."/>
            <person name="Saw J.H."/>
            <person name="Jorgensen S.L."/>
            <person name="Zaremba-Niedzwiedzka K."/>
            <person name="Martijn J."/>
            <person name="Lind A.E."/>
            <person name="van Eijk R."/>
            <person name="Schleper C."/>
            <person name="Guy L."/>
            <person name="Ettema T.J."/>
        </authorList>
    </citation>
    <scope>NUCLEOTIDE SEQUENCE</scope>
</reference>
<proteinExistence type="predicted"/>
<dbReference type="Gene3D" id="3.40.960.10">
    <property type="entry name" value="VSR Endonuclease"/>
    <property type="match status" value="1"/>
</dbReference>
<sequence>MSRIIVISNADDLVNRYLSGESINQLSKIFGISRSVAARILTENGIELRNQSEAEKVKWDRMTAGQRERQVDAAHKATKGKEKTFEVLCKAAIAREKKPSNIGKDEIRLKRMLETRGHIVIGQKAVGPYNIDLGVVASETTVAVEVFGGWWHWYGKHAAIIDKRFRYLLNRGWYIIVVNSTDRHPITENTADYISDLINSISRNPPTFCKYWVIRGAGELIAGGSVNDDQISIKPTFTSGRNSKGQYCAVPR</sequence>
<dbReference type="EMBL" id="LAZR01044887">
    <property type="protein sequence ID" value="KKL03543.1"/>
    <property type="molecule type" value="Genomic_DNA"/>
</dbReference>
<name>A0A0F9CUE2_9ZZZZ</name>
<organism evidence="1">
    <name type="scientific">marine sediment metagenome</name>
    <dbReference type="NCBI Taxonomy" id="412755"/>
    <lineage>
        <taxon>unclassified sequences</taxon>
        <taxon>metagenomes</taxon>
        <taxon>ecological metagenomes</taxon>
    </lineage>
</organism>
<dbReference type="InterPro" id="IPR011335">
    <property type="entry name" value="Restrct_endonuc-II-like"/>
</dbReference>
<evidence type="ECO:0000313" key="1">
    <source>
        <dbReference type="EMBL" id="KKL03543.1"/>
    </source>
</evidence>